<protein>
    <submittedName>
        <fullName evidence="2">Uncharacterized protein</fullName>
    </submittedName>
</protein>
<dbReference type="AlphaFoldDB" id="A0A4Y2KDC9"/>
<keyword evidence="3" id="KW-1185">Reference proteome</keyword>
<gene>
    <name evidence="2" type="ORF">AVEN_92751_1</name>
</gene>
<reference evidence="2 3" key="1">
    <citation type="journal article" date="2019" name="Sci. Rep.">
        <title>Orb-weaving spider Araneus ventricosus genome elucidates the spidroin gene catalogue.</title>
        <authorList>
            <person name="Kono N."/>
            <person name="Nakamura H."/>
            <person name="Ohtoshi R."/>
            <person name="Moran D.A.P."/>
            <person name="Shinohara A."/>
            <person name="Yoshida Y."/>
            <person name="Fujiwara M."/>
            <person name="Mori M."/>
            <person name="Tomita M."/>
            <person name="Arakawa K."/>
        </authorList>
    </citation>
    <scope>NUCLEOTIDE SEQUENCE [LARGE SCALE GENOMIC DNA]</scope>
</reference>
<sequence>MRAITRPLVKRKEEREEGTKEKEKLSLSVKMRRAIYAFICKRRSLGPAGSDQAYCFDSLRVTEHSVCCFRLIGRAGQHTLSLEHNCNDMETKLFCFLL</sequence>
<dbReference type="Proteomes" id="UP000499080">
    <property type="component" value="Unassembled WGS sequence"/>
</dbReference>
<comment type="caution">
    <text evidence="2">The sequence shown here is derived from an EMBL/GenBank/DDBJ whole genome shotgun (WGS) entry which is preliminary data.</text>
</comment>
<proteinExistence type="predicted"/>
<accession>A0A4Y2KDC9</accession>
<evidence type="ECO:0000313" key="3">
    <source>
        <dbReference type="Proteomes" id="UP000499080"/>
    </source>
</evidence>
<feature type="compositionally biased region" description="Basic and acidic residues" evidence="1">
    <location>
        <begin position="10"/>
        <end position="22"/>
    </location>
</feature>
<evidence type="ECO:0000256" key="1">
    <source>
        <dbReference type="SAM" id="MobiDB-lite"/>
    </source>
</evidence>
<dbReference type="EMBL" id="BGPR01004502">
    <property type="protein sequence ID" value="GBN00275.1"/>
    <property type="molecule type" value="Genomic_DNA"/>
</dbReference>
<organism evidence="2 3">
    <name type="scientific">Araneus ventricosus</name>
    <name type="common">Orbweaver spider</name>
    <name type="synonym">Epeira ventricosa</name>
    <dbReference type="NCBI Taxonomy" id="182803"/>
    <lineage>
        <taxon>Eukaryota</taxon>
        <taxon>Metazoa</taxon>
        <taxon>Ecdysozoa</taxon>
        <taxon>Arthropoda</taxon>
        <taxon>Chelicerata</taxon>
        <taxon>Arachnida</taxon>
        <taxon>Araneae</taxon>
        <taxon>Araneomorphae</taxon>
        <taxon>Entelegynae</taxon>
        <taxon>Araneoidea</taxon>
        <taxon>Araneidae</taxon>
        <taxon>Araneus</taxon>
    </lineage>
</organism>
<name>A0A4Y2KDC9_ARAVE</name>
<evidence type="ECO:0000313" key="2">
    <source>
        <dbReference type="EMBL" id="GBN00275.1"/>
    </source>
</evidence>
<feature type="region of interest" description="Disordered" evidence="1">
    <location>
        <begin position="1"/>
        <end position="22"/>
    </location>
</feature>